<name>A0A9N9BPJ1_9GLOM</name>
<dbReference type="Proteomes" id="UP000789572">
    <property type="component" value="Unassembled WGS sequence"/>
</dbReference>
<sequence length="352" mass="42109">MDPYAQQALYHNSHYTYPSINQSTLQPPGVDGHSRLPSPSVDNLWLRSWLRQRKYSPPQRLPTLSTIRRKYLRAPELLSELKRKAQELQNEREGEEKEEEWSKRIAVIEKLKNELKTLMSELSDPFFINRLKEKLSKIRRHKKWRTRHVKRLQSVRDERQRRRETLHKLIDEWRTEWIAKELASKREQARRNEAIKRVEAADQKKLRHKELTLLLEKVGKLRDIRRERLKREGHFFPEEDNEFFSRVASLSNAMKIEQERLDKEHLQAVQNKREEGIEEGMKKQERERDLCYEYWHQAEMEIDCLVAVRRQWDAYLVPPSAPGASRIPPTFVMPAPPANYIWASCLQHGGEN</sequence>
<evidence type="ECO:0000256" key="1">
    <source>
        <dbReference type="SAM" id="Coils"/>
    </source>
</evidence>
<dbReference type="InterPro" id="IPR052831">
    <property type="entry name" value="Apoptosis_promoter"/>
</dbReference>
<proteinExistence type="predicted"/>
<evidence type="ECO:0000313" key="2">
    <source>
        <dbReference type="EMBL" id="CAG8572788.1"/>
    </source>
</evidence>
<dbReference type="GO" id="GO:0005689">
    <property type="term" value="C:U12-type spliceosomal complex"/>
    <property type="evidence" value="ECO:0007669"/>
    <property type="project" value="TreeGrafter"/>
</dbReference>
<reference evidence="2" key="1">
    <citation type="submission" date="2021-06" db="EMBL/GenBank/DDBJ databases">
        <authorList>
            <person name="Kallberg Y."/>
            <person name="Tangrot J."/>
            <person name="Rosling A."/>
        </authorList>
    </citation>
    <scope>NUCLEOTIDE SEQUENCE</scope>
    <source>
        <strain evidence="2">IA702</strain>
    </source>
</reference>
<dbReference type="Pfam" id="PF16021">
    <property type="entry name" value="PDCD7"/>
    <property type="match status" value="1"/>
</dbReference>
<feature type="coiled-coil region" evidence="1">
    <location>
        <begin position="71"/>
        <end position="98"/>
    </location>
</feature>
<dbReference type="AlphaFoldDB" id="A0A9N9BPJ1"/>
<dbReference type="EMBL" id="CAJVPJ010001050">
    <property type="protein sequence ID" value="CAG8572788.1"/>
    <property type="molecule type" value="Genomic_DNA"/>
</dbReference>
<dbReference type="InterPro" id="IPR031974">
    <property type="entry name" value="PDCD7"/>
</dbReference>
<dbReference type="OrthoDB" id="2289628at2759"/>
<evidence type="ECO:0000313" key="3">
    <source>
        <dbReference type="Proteomes" id="UP000789572"/>
    </source>
</evidence>
<comment type="caution">
    <text evidence="2">The sequence shown here is derived from an EMBL/GenBank/DDBJ whole genome shotgun (WGS) entry which is preliminary data.</text>
</comment>
<dbReference type="PANTHER" id="PTHR48190">
    <property type="entry name" value="PROGRAMMED CELL DEATH PROTEIN 7"/>
    <property type="match status" value="1"/>
</dbReference>
<dbReference type="PANTHER" id="PTHR48190:SF2">
    <property type="entry name" value="PROGRAMMED CELL DEATH PROTEIN 7"/>
    <property type="match status" value="1"/>
</dbReference>
<protein>
    <submittedName>
        <fullName evidence="2">3990_t:CDS:1</fullName>
    </submittedName>
</protein>
<accession>A0A9N9BPJ1</accession>
<organism evidence="2 3">
    <name type="scientific">Paraglomus occultum</name>
    <dbReference type="NCBI Taxonomy" id="144539"/>
    <lineage>
        <taxon>Eukaryota</taxon>
        <taxon>Fungi</taxon>
        <taxon>Fungi incertae sedis</taxon>
        <taxon>Mucoromycota</taxon>
        <taxon>Glomeromycotina</taxon>
        <taxon>Glomeromycetes</taxon>
        <taxon>Paraglomerales</taxon>
        <taxon>Paraglomeraceae</taxon>
        <taxon>Paraglomus</taxon>
    </lineage>
</organism>
<keyword evidence="3" id="KW-1185">Reference proteome</keyword>
<feature type="coiled-coil region" evidence="1">
    <location>
        <begin position="152"/>
        <end position="204"/>
    </location>
</feature>
<gene>
    <name evidence="2" type="ORF">POCULU_LOCUS6082</name>
</gene>
<keyword evidence="1" id="KW-0175">Coiled coil</keyword>